<dbReference type="PaxDb" id="880073-Calab_2560"/>
<dbReference type="FunCoup" id="H1XP55">
    <property type="interactions" value="48"/>
</dbReference>
<dbReference type="Proteomes" id="UP000004671">
    <property type="component" value="Chromosome"/>
</dbReference>
<dbReference type="eggNOG" id="COG2852">
    <property type="taxonomic scope" value="Bacteria"/>
</dbReference>
<sequence length="178" mass="21348">MFPRPLNPHKVGEREINSSKVGKLTTLHNALTLLAPSPNFWEKGLGMRAMRIKPEVRKLALQTARHLRKNQTDAEKIFWQHVRNKNFKGLKFRRQKPVFYEYNQRQKFFICDFICPKAKLIIEIDGGIHEKQKEYDKHRKEIIQLKQFKILRFKNEEILNNIDEVFNKIEECLFKTKD</sequence>
<dbReference type="AlphaFoldDB" id="H1XP55"/>
<dbReference type="InterPro" id="IPR011335">
    <property type="entry name" value="Restrct_endonuc-II-like"/>
</dbReference>
<reference evidence="2 3" key="1">
    <citation type="submission" date="2011-09" db="EMBL/GenBank/DDBJ databases">
        <title>The permanent draft genome of Caldithrix abyssi DSM 13497.</title>
        <authorList>
            <consortium name="US DOE Joint Genome Institute (JGI-PGF)"/>
            <person name="Lucas S."/>
            <person name="Han J."/>
            <person name="Lapidus A."/>
            <person name="Bruce D."/>
            <person name="Goodwin L."/>
            <person name="Pitluck S."/>
            <person name="Peters L."/>
            <person name="Kyrpides N."/>
            <person name="Mavromatis K."/>
            <person name="Ivanova N."/>
            <person name="Mikhailova N."/>
            <person name="Chertkov O."/>
            <person name="Detter J.C."/>
            <person name="Tapia R."/>
            <person name="Han C."/>
            <person name="Land M."/>
            <person name="Hauser L."/>
            <person name="Markowitz V."/>
            <person name="Cheng J.-F."/>
            <person name="Hugenholtz P."/>
            <person name="Woyke T."/>
            <person name="Wu D."/>
            <person name="Spring S."/>
            <person name="Brambilla E."/>
            <person name="Klenk H.-P."/>
            <person name="Eisen J.A."/>
        </authorList>
    </citation>
    <scope>NUCLEOTIDE SEQUENCE [LARGE SCALE GENOMIC DNA]</scope>
    <source>
        <strain evidence="2 3">DSM 13497</strain>
    </source>
</reference>
<evidence type="ECO:0000313" key="3">
    <source>
        <dbReference type="Proteomes" id="UP000004671"/>
    </source>
</evidence>
<dbReference type="HOGENOM" id="CLU_107928_1_1_0"/>
<dbReference type="PANTHER" id="PTHR38590">
    <property type="entry name" value="BLL0828 PROTEIN"/>
    <property type="match status" value="1"/>
</dbReference>
<dbReference type="SUPFAM" id="SSF52980">
    <property type="entry name" value="Restriction endonuclease-like"/>
    <property type="match status" value="1"/>
</dbReference>
<dbReference type="InterPro" id="IPR047216">
    <property type="entry name" value="Endonuclease_DUF559_bact"/>
</dbReference>
<dbReference type="EMBL" id="CM001402">
    <property type="protein sequence ID" value="EHO42170.1"/>
    <property type="molecule type" value="Genomic_DNA"/>
</dbReference>
<dbReference type="InterPro" id="IPR007569">
    <property type="entry name" value="DUF559"/>
</dbReference>
<dbReference type="STRING" id="880073.Cabys_1389"/>
<evidence type="ECO:0000313" key="2">
    <source>
        <dbReference type="EMBL" id="EHO42170.1"/>
    </source>
</evidence>
<proteinExistence type="predicted"/>
<dbReference type="Gene3D" id="3.40.960.10">
    <property type="entry name" value="VSR Endonuclease"/>
    <property type="match status" value="1"/>
</dbReference>
<organism evidence="2 3">
    <name type="scientific">Caldithrix abyssi DSM 13497</name>
    <dbReference type="NCBI Taxonomy" id="880073"/>
    <lineage>
        <taxon>Bacteria</taxon>
        <taxon>Pseudomonadati</taxon>
        <taxon>Calditrichota</taxon>
        <taxon>Calditrichia</taxon>
        <taxon>Calditrichales</taxon>
        <taxon>Calditrichaceae</taxon>
        <taxon>Caldithrix</taxon>
    </lineage>
</organism>
<accession>H1XP55</accession>
<gene>
    <name evidence="2" type="ORF">Calab_2560</name>
</gene>
<name>H1XP55_CALAY</name>
<evidence type="ECO:0000259" key="1">
    <source>
        <dbReference type="Pfam" id="PF04480"/>
    </source>
</evidence>
<feature type="domain" description="DUF559" evidence="1">
    <location>
        <begin position="61"/>
        <end position="172"/>
    </location>
</feature>
<dbReference type="PANTHER" id="PTHR38590:SF1">
    <property type="entry name" value="BLL0828 PROTEIN"/>
    <property type="match status" value="1"/>
</dbReference>
<dbReference type="Pfam" id="PF04480">
    <property type="entry name" value="DUF559"/>
    <property type="match status" value="1"/>
</dbReference>
<protein>
    <recommendedName>
        <fullName evidence="1">DUF559 domain-containing protein</fullName>
    </recommendedName>
</protein>
<dbReference type="CDD" id="cd01038">
    <property type="entry name" value="Endonuclease_DUF559"/>
    <property type="match status" value="1"/>
</dbReference>
<dbReference type="InParanoid" id="H1XP55"/>
<keyword evidence="3" id="KW-1185">Reference proteome</keyword>